<dbReference type="Gene3D" id="3.40.1580.10">
    <property type="entry name" value="SMI1/KNR4-like"/>
    <property type="match status" value="1"/>
</dbReference>
<reference evidence="2 3" key="1">
    <citation type="submission" date="2024-02" db="EMBL/GenBank/DDBJ databases">
        <title>Seven novel Bacillus-like species.</title>
        <authorList>
            <person name="Liu G."/>
        </authorList>
    </citation>
    <scope>NUCLEOTIDE SEQUENCE [LARGE SCALE GENOMIC DNA]</scope>
    <source>
        <strain evidence="2 3">FJAT-52991</strain>
    </source>
</reference>
<evidence type="ECO:0000313" key="3">
    <source>
        <dbReference type="Proteomes" id="UP001387364"/>
    </source>
</evidence>
<dbReference type="Proteomes" id="UP001387364">
    <property type="component" value="Chromosome"/>
</dbReference>
<accession>A0ABZ2NA97</accession>
<dbReference type="EMBL" id="CP147404">
    <property type="protein sequence ID" value="WXB94661.1"/>
    <property type="molecule type" value="Genomic_DNA"/>
</dbReference>
<keyword evidence="3" id="KW-1185">Reference proteome</keyword>
<dbReference type="SMART" id="SM00860">
    <property type="entry name" value="SMI1_KNR4"/>
    <property type="match status" value="1"/>
</dbReference>
<evidence type="ECO:0000259" key="1">
    <source>
        <dbReference type="SMART" id="SM00860"/>
    </source>
</evidence>
<organism evidence="2 3">
    <name type="scientific">Bacillus kandeliae</name>
    <dbReference type="NCBI Taxonomy" id="3129297"/>
    <lineage>
        <taxon>Bacteria</taxon>
        <taxon>Bacillati</taxon>
        <taxon>Bacillota</taxon>
        <taxon>Bacilli</taxon>
        <taxon>Bacillales</taxon>
        <taxon>Bacillaceae</taxon>
        <taxon>Bacillus</taxon>
    </lineage>
</organism>
<sequence length="149" mass="17364">MQNIWRIDKEKTKLTDDMVINAEKKLGVKLPSSYIELCKIQNGGYITYDAFPTSVPTGWADDHIGVDYIKGIDEEGILSNDYYIEEWELPKDILLICGDGHTWTAMDYRQTKEEPPIIYIDLEWRDDIFILELAPNFKTFLDGLFNYND</sequence>
<evidence type="ECO:0000313" key="2">
    <source>
        <dbReference type="EMBL" id="WXB94661.1"/>
    </source>
</evidence>
<dbReference type="SUPFAM" id="SSF160631">
    <property type="entry name" value="SMI1/KNR4-like"/>
    <property type="match status" value="1"/>
</dbReference>
<dbReference type="RefSeq" id="WP_338754459.1">
    <property type="nucleotide sequence ID" value="NZ_CP147404.1"/>
</dbReference>
<proteinExistence type="predicted"/>
<dbReference type="InterPro" id="IPR018958">
    <property type="entry name" value="Knr4/Smi1-like_dom"/>
</dbReference>
<protein>
    <submittedName>
        <fullName evidence="2">SMI1/KNR4 family protein</fullName>
    </submittedName>
</protein>
<dbReference type="Pfam" id="PF09346">
    <property type="entry name" value="SMI1_KNR4"/>
    <property type="match status" value="1"/>
</dbReference>
<feature type="domain" description="Knr4/Smi1-like" evidence="1">
    <location>
        <begin position="13"/>
        <end position="143"/>
    </location>
</feature>
<gene>
    <name evidence="2" type="ORF">WDJ61_08570</name>
</gene>
<name>A0ABZ2NA97_9BACI</name>
<dbReference type="InterPro" id="IPR037883">
    <property type="entry name" value="Knr4/Smi1-like_sf"/>
</dbReference>